<protein>
    <submittedName>
        <fullName evidence="3">Secreted protein</fullName>
    </submittedName>
</protein>
<dbReference type="Proteomes" id="UP000270296">
    <property type="component" value="Unassembled WGS sequence"/>
</dbReference>
<evidence type="ECO:0000313" key="2">
    <source>
        <dbReference type="Proteomes" id="UP000270296"/>
    </source>
</evidence>
<reference evidence="1 2" key="2">
    <citation type="submission" date="2018-11" db="EMBL/GenBank/DDBJ databases">
        <authorList>
            <consortium name="Pathogen Informatics"/>
        </authorList>
    </citation>
    <scope>NUCLEOTIDE SEQUENCE [LARGE SCALE GENOMIC DNA]</scope>
</reference>
<evidence type="ECO:0000313" key="1">
    <source>
        <dbReference type="EMBL" id="VDP22601.1"/>
    </source>
</evidence>
<evidence type="ECO:0000313" key="3">
    <source>
        <dbReference type="WBParaSite" id="SBAD_0000967401-mRNA-1"/>
    </source>
</evidence>
<dbReference type="AlphaFoldDB" id="A0A183J0E2"/>
<gene>
    <name evidence="1" type="ORF">SBAD_LOCUS9340</name>
</gene>
<name>A0A183J0E2_9BILA</name>
<keyword evidence="2" id="KW-1185">Reference proteome</keyword>
<proteinExistence type="predicted"/>
<organism evidence="3">
    <name type="scientific">Soboliphyme baturini</name>
    <dbReference type="NCBI Taxonomy" id="241478"/>
    <lineage>
        <taxon>Eukaryota</taxon>
        <taxon>Metazoa</taxon>
        <taxon>Ecdysozoa</taxon>
        <taxon>Nematoda</taxon>
        <taxon>Enoplea</taxon>
        <taxon>Dorylaimia</taxon>
        <taxon>Dioctophymatida</taxon>
        <taxon>Dioctophymatoidea</taxon>
        <taxon>Soboliphymatidae</taxon>
        <taxon>Soboliphyme</taxon>
    </lineage>
</organism>
<reference evidence="3" key="1">
    <citation type="submission" date="2016-06" db="UniProtKB">
        <authorList>
            <consortium name="WormBaseParasite"/>
        </authorList>
    </citation>
    <scope>IDENTIFICATION</scope>
</reference>
<accession>A0A183J0E2</accession>
<sequence>MFLMGLFRALILRGRRFESYLTRCRGTQSRSVGHFCNKIYMLINTARNMRCVRTDSSYLAVVLPFGTDVDLSFIIEIELRIRCISLGLAACLLGDDTCSSMIRNVADSAYNKLIIQRYRARDFRHPEQDLSAESGNVEV</sequence>
<dbReference type="WBParaSite" id="SBAD_0000967401-mRNA-1">
    <property type="protein sequence ID" value="SBAD_0000967401-mRNA-1"/>
    <property type="gene ID" value="SBAD_0000967401"/>
</dbReference>
<dbReference type="EMBL" id="UZAM01012597">
    <property type="protein sequence ID" value="VDP22601.1"/>
    <property type="molecule type" value="Genomic_DNA"/>
</dbReference>